<reference evidence="1" key="1">
    <citation type="submission" date="2021-02" db="EMBL/GenBank/DDBJ databases">
        <authorList>
            <consortium name="DOE Joint Genome Institute"/>
            <person name="Ahrendt S."/>
            <person name="Looney B.P."/>
            <person name="Miyauchi S."/>
            <person name="Morin E."/>
            <person name="Drula E."/>
            <person name="Courty P.E."/>
            <person name="Chicoki N."/>
            <person name="Fauchery L."/>
            <person name="Kohler A."/>
            <person name="Kuo A."/>
            <person name="Labutti K."/>
            <person name="Pangilinan J."/>
            <person name="Lipzen A."/>
            <person name="Riley R."/>
            <person name="Andreopoulos W."/>
            <person name="He G."/>
            <person name="Johnson J."/>
            <person name="Barry K.W."/>
            <person name="Grigoriev I.V."/>
            <person name="Nagy L."/>
            <person name="Hibbett D."/>
            <person name="Henrissat B."/>
            <person name="Matheny P.B."/>
            <person name="Labbe J."/>
            <person name="Martin F."/>
        </authorList>
    </citation>
    <scope>NUCLEOTIDE SEQUENCE</scope>
    <source>
        <strain evidence="1">FP105234-sp</strain>
    </source>
</reference>
<dbReference type="EMBL" id="MU276098">
    <property type="protein sequence ID" value="KAI0041837.1"/>
    <property type="molecule type" value="Genomic_DNA"/>
</dbReference>
<evidence type="ECO:0000313" key="2">
    <source>
        <dbReference type="Proteomes" id="UP000814033"/>
    </source>
</evidence>
<name>A0ACB8RD87_9AGAM</name>
<comment type="caution">
    <text evidence="1">The sequence shown here is derived from an EMBL/GenBank/DDBJ whole genome shotgun (WGS) entry which is preliminary data.</text>
</comment>
<dbReference type="Proteomes" id="UP000814033">
    <property type="component" value="Unassembled WGS sequence"/>
</dbReference>
<sequence length="288" mass="31901">IVDRHGRVVAPMAGQPDGGDGPEVLAQANADFAAVLGDCEFPSDQQNSKRGRYPFLHLGFSFGGGRKRPMNYRPQDGSESQERAFCRLGGSTAMRRFAGHISGVARMYGPRMLRRYSDVVSEVRRRDPSLSLAFSNSVFPTATFNFGPQVATSLHRDHLNVPFGWCAVTALGNYDHRQGGHLILWELGLVVEFPPGCTILLPSALITHGNTPIRDGETRYSFTQWMAGALMRWHTYGCRTEECLAREDPELKARLDREAVLRAAEALGLFSTIDELQSDQAEQMYGPP</sequence>
<gene>
    <name evidence="1" type="ORF">FA95DRAFT_1500892</name>
</gene>
<evidence type="ECO:0000313" key="1">
    <source>
        <dbReference type="EMBL" id="KAI0041837.1"/>
    </source>
</evidence>
<organism evidence="1 2">
    <name type="scientific">Auriscalpium vulgare</name>
    <dbReference type="NCBI Taxonomy" id="40419"/>
    <lineage>
        <taxon>Eukaryota</taxon>
        <taxon>Fungi</taxon>
        <taxon>Dikarya</taxon>
        <taxon>Basidiomycota</taxon>
        <taxon>Agaricomycotina</taxon>
        <taxon>Agaricomycetes</taxon>
        <taxon>Russulales</taxon>
        <taxon>Auriscalpiaceae</taxon>
        <taxon>Auriscalpium</taxon>
    </lineage>
</organism>
<reference evidence="1" key="2">
    <citation type="journal article" date="2022" name="New Phytol.">
        <title>Evolutionary transition to the ectomycorrhizal habit in the genomes of a hyperdiverse lineage of mushroom-forming fungi.</title>
        <authorList>
            <person name="Looney B."/>
            <person name="Miyauchi S."/>
            <person name="Morin E."/>
            <person name="Drula E."/>
            <person name="Courty P.E."/>
            <person name="Kohler A."/>
            <person name="Kuo A."/>
            <person name="LaButti K."/>
            <person name="Pangilinan J."/>
            <person name="Lipzen A."/>
            <person name="Riley R."/>
            <person name="Andreopoulos W."/>
            <person name="He G."/>
            <person name="Johnson J."/>
            <person name="Nolan M."/>
            <person name="Tritt A."/>
            <person name="Barry K.W."/>
            <person name="Grigoriev I.V."/>
            <person name="Nagy L.G."/>
            <person name="Hibbett D."/>
            <person name="Henrissat B."/>
            <person name="Matheny P.B."/>
            <person name="Labbe J."/>
            <person name="Martin F.M."/>
        </authorList>
    </citation>
    <scope>NUCLEOTIDE SEQUENCE</scope>
    <source>
        <strain evidence="1">FP105234-sp</strain>
    </source>
</reference>
<feature type="non-terminal residue" evidence="1">
    <location>
        <position position="1"/>
    </location>
</feature>
<protein>
    <submittedName>
        <fullName evidence="1">Uncharacterized protein</fullName>
    </submittedName>
</protein>
<proteinExistence type="predicted"/>
<keyword evidence="2" id="KW-1185">Reference proteome</keyword>
<accession>A0ACB8RD87</accession>